<sequence>MGPDMTADAVVFDIGRVLIDWQPEEFYDRALGPDRRRTLFDAVDLYTMNAHVDRGADLHDAVEALAAAHPGWAAEIRLWRDSWLDMAQPEIPGSVRLLRALKARGVPVYALTNFGIQTFEIARAAYPFLDLFDARFVSGHLRVMKPEAEIYAILEAETGHAPERLIFTDDNADNVAAAAARGWQAHLFTGPDGWAAQLVRAGLLTEQEAAHG</sequence>
<accession>A0A4R2NHX4</accession>
<dbReference type="Proteomes" id="UP000295733">
    <property type="component" value="Unassembled WGS sequence"/>
</dbReference>
<proteinExistence type="predicted"/>
<dbReference type="InterPro" id="IPR023198">
    <property type="entry name" value="PGP-like_dom2"/>
</dbReference>
<dbReference type="Pfam" id="PF00702">
    <property type="entry name" value="Hydrolase"/>
    <property type="match status" value="1"/>
</dbReference>
<dbReference type="SUPFAM" id="SSF56784">
    <property type="entry name" value="HAD-like"/>
    <property type="match status" value="1"/>
</dbReference>
<dbReference type="Gene3D" id="3.40.50.1000">
    <property type="entry name" value="HAD superfamily/HAD-like"/>
    <property type="match status" value="1"/>
</dbReference>
<dbReference type="Gene3D" id="1.10.150.240">
    <property type="entry name" value="Putative phosphatase, domain 2"/>
    <property type="match status" value="1"/>
</dbReference>
<protein>
    <submittedName>
        <fullName evidence="1">2-haloacid dehalogenase</fullName>
    </submittedName>
</protein>
<dbReference type="NCBIfam" id="TIGR01509">
    <property type="entry name" value="HAD-SF-IA-v3"/>
    <property type="match status" value="1"/>
</dbReference>
<dbReference type="PANTHER" id="PTHR43611">
    <property type="entry name" value="ALPHA-D-GLUCOSE 1-PHOSPHATE PHOSPHATASE"/>
    <property type="match status" value="1"/>
</dbReference>
<keyword evidence="2" id="KW-1185">Reference proteome</keyword>
<evidence type="ECO:0000313" key="1">
    <source>
        <dbReference type="EMBL" id="TCP20930.1"/>
    </source>
</evidence>
<dbReference type="PRINTS" id="PR00413">
    <property type="entry name" value="HADHALOGNASE"/>
</dbReference>
<gene>
    <name evidence="1" type="ORF">EV656_11551</name>
</gene>
<dbReference type="AlphaFoldDB" id="A0A4R2NHX4"/>
<name>A0A4R2NHX4_RHOAD</name>
<dbReference type="EMBL" id="SLXL01000015">
    <property type="protein sequence ID" value="TCP20930.1"/>
    <property type="molecule type" value="Genomic_DNA"/>
</dbReference>
<comment type="caution">
    <text evidence="1">The sequence shown here is derived from an EMBL/GenBank/DDBJ whole genome shotgun (WGS) entry which is preliminary data.</text>
</comment>
<reference evidence="1 2" key="1">
    <citation type="submission" date="2019-03" db="EMBL/GenBank/DDBJ databases">
        <title>Genomic Encyclopedia of Type Strains, Phase IV (KMG-IV): sequencing the most valuable type-strain genomes for metagenomic binning, comparative biology and taxonomic classification.</title>
        <authorList>
            <person name="Goeker M."/>
        </authorList>
    </citation>
    <scope>NUCLEOTIDE SEQUENCE [LARGE SCALE GENOMIC DNA]</scope>
    <source>
        <strain evidence="1 2">DSM 2781</strain>
    </source>
</reference>
<dbReference type="InterPro" id="IPR036412">
    <property type="entry name" value="HAD-like_sf"/>
</dbReference>
<organism evidence="1 2">
    <name type="scientific">Rhodovulum adriaticum</name>
    <name type="common">Rhodopseudomonas adriatica</name>
    <dbReference type="NCBI Taxonomy" id="35804"/>
    <lineage>
        <taxon>Bacteria</taxon>
        <taxon>Pseudomonadati</taxon>
        <taxon>Pseudomonadota</taxon>
        <taxon>Alphaproteobacteria</taxon>
        <taxon>Rhodobacterales</taxon>
        <taxon>Paracoccaceae</taxon>
        <taxon>Rhodovulum</taxon>
    </lineage>
</organism>
<evidence type="ECO:0000313" key="2">
    <source>
        <dbReference type="Proteomes" id="UP000295733"/>
    </source>
</evidence>
<dbReference type="InterPro" id="IPR006439">
    <property type="entry name" value="HAD-SF_hydro_IA"/>
</dbReference>
<dbReference type="InterPro" id="IPR023214">
    <property type="entry name" value="HAD_sf"/>
</dbReference>
<dbReference type="PANTHER" id="PTHR43611:SF3">
    <property type="entry name" value="FLAVIN MONONUCLEOTIDE HYDROLASE 1, CHLOROPLATIC"/>
    <property type="match status" value="1"/>
</dbReference>